<organism evidence="1">
    <name type="scientific">Brugia malayi</name>
    <name type="common">Filarial nematode worm</name>
    <dbReference type="NCBI Taxonomy" id="6279"/>
    <lineage>
        <taxon>Eukaryota</taxon>
        <taxon>Metazoa</taxon>
        <taxon>Ecdysozoa</taxon>
        <taxon>Nematoda</taxon>
        <taxon>Chromadorea</taxon>
        <taxon>Rhabditida</taxon>
        <taxon>Spirurina</taxon>
        <taxon>Spiruromorpha</taxon>
        <taxon>Filarioidea</taxon>
        <taxon>Onchocercidae</taxon>
        <taxon>Brugia</taxon>
    </lineage>
</organism>
<gene>
    <name evidence="1" type="primary">Bm4172</name>
    <name evidence="1" type="ORF">BM_Bm4172</name>
</gene>
<proteinExistence type="predicted"/>
<sequence length="71" mass="7735">MVKRKKSKGKKSKRESTVEELVTMATVEDDEGVVIPTRPKKKSGSDQALEKFALATVAKSTICPVKVMNGN</sequence>
<reference evidence="1" key="1">
    <citation type="journal article" date="2007" name="Science">
        <title>Draft genome of the filarial nematode parasite Brugia malayi.</title>
        <authorList>
            <person name="Ghedin E."/>
            <person name="Wang S."/>
            <person name="Spiro D."/>
            <person name="Caler E."/>
            <person name="Zhao Q."/>
            <person name="Crabtree J."/>
            <person name="Allen J.E."/>
            <person name="Delcher A.L."/>
            <person name="Guiliano D.B."/>
            <person name="Miranda-Saavedra D."/>
            <person name="Angiuoli S.V."/>
            <person name="Creasy T."/>
            <person name="Amedeo P."/>
            <person name="Haas B."/>
            <person name="El-Sayed N.M."/>
            <person name="Wortman J.R."/>
            <person name="Feldblyum T."/>
            <person name="Tallon L."/>
            <person name="Schatz M."/>
            <person name="Shumway M."/>
            <person name="Koo H."/>
            <person name="Salzberg S.L."/>
            <person name="Schobel S."/>
            <person name="Pertea M."/>
            <person name="Pop M."/>
            <person name="White O."/>
            <person name="Barton G.J."/>
            <person name="Carlow C.K."/>
            <person name="Crawford M.J."/>
            <person name="Daub J."/>
            <person name="Dimmic M.W."/>
            <person name="Estes C.F."/>
            <person name="Foster J.M."/>
            <person name="Ganatra M."/>
            <person name="Gregory W.F."/>
            <person name="Johnson N.M."/>
            <person name="Jin J."/>
            <person name="Komuniecki R."/>
            <person name="Korf I."/>
            <person name="Kumar S."/>
            <person name="Laney S."/>
            <person name="Li B.W."/>
            <person name="Li W."/>
            <person name="Lindblom T.H."/>
            <person name="Lustigman S."/>
            <person name="Ma D."/>
            <person name="Maina C.V."/>
            <person name="Martin D.M."/>
            <person name="McCarter J.P."/>
            <person name="McReynolds L."/>
            <person name="Mitreva M."/>
            <person name="Nutman T.B."/>
            <person name="Parkinson J."/>
            <person name="Peregrin-Alvarez J.M."/>
            <person name="Poole C."/>
            <person name="Ren Q."/>
            <person name="Saunders L."/>
            <person name="Sluder A.E."/>
            <person name="Smith K."/>
            <person name="Stanke M."/>
            <person name="Unnasch T.R."/>
            <person name="Ware J."/>
            <person name="Wei A.D."/>
            <person name="Weil G."/>
            <person name="Williams D.J."/>
            <person name="Zhang Y."/>
            <person name="Williams S.A."/>
            <person name="Fraser-Liggett C."/>
            <person name="Slatko B."/>
            <person name="Blaxter M.L."/>
            <person name="Scott A.L."/>
        </authorList>
    </citation>
    <scope>NUCLEOTIDE SEQUENCE</scope>
    <source>
        <strain evidence="1">FR3</strain>
    </source>
</reference>
<protein>
    <submittedName>
        <fullName evidence="1">Bm4172, isoform d</fullName>
    </submittedName>
</protein>
<name>A0A1I9G315_BRUMA</name>
<evidence type="ECO:0000313" key="1">
    <source>
        <dbReference type="EMBL" id="CDP96975.1"/>
    </source>
</evidence>
<dbReference type="AlphaFoldDB" id="A0A1I9G315"/>
<reference evidence="1" key="2">
    <citation type="submission" date="2012-12" db="EMBL/GenBank/DDBJ databases">
        <authorList>
            <consortium name="WormBase Consortium"/>
            <person name="Ghedin E."/>
            <person name="Paulini M."/>
        </authorList>
    </citation>
    <scope>NUCLEOTIDE SEQUENCE</scope>
    <source>
        <strain evidence="1">FR3</strain>
    </source>
</reference>
<accession>A0A1I9G315</accession>
<dbReference type="EMBL" id="LN856962">
    <property type="protein sequence ID" value="CDP96975.1"/>
    <property type="molecule type" value="Genomic_DNA"/>
</dbReference>